<evidence type="ECO:0000313" key="8">
    <source>
        <dbReference type="EMBL" id="RXZ86657.1"/>
    </source>
</evidence>
<dbReference type="GO" id="GO:0019563">
    <property type="term" value="P:glycerol catabolic process"/>
    <property type="evidence" value="ECO:0007669"/>
    <property type="project" value="TreeGrafter"/>
</dbReference>
<evidence type="ECO:0000259" key="5">
    <source>
        <dbReference type="PROSITE" id="PS51480"/>
    </source>
</evidence>
<evidence type="ECO:0000256" key="4">
    <source>
        <dbReference type="ARBA" id="ARBA00022840"/>
    </source>
</evidence>
<dbReference type="SMART" id="SM01120">
    <property type="entry name" value="Dak2"/>
    <property type="match status" value="1"/>
</dbReference>
<evidence type="ECO:0000313" key="9">
    <source>
        <dbReference type="Proteomes" id="UP000292686"/>
    </source>
</evidence>
<keyword evidence="2" id="KW-0547">Nucleotide-binding</keyword>
<gene>
    <name evidence="7" type="ORF">BJ972_000856</name>
    <name evidence="8" type="ORF">ESP50_09735</name>
</gene>
<dbReference type="FunFam" id="1.25.40.340:FF:000002">
    <property type="entry name" value="Dihydroxyacetone kinase, L subunit"/>
    <property type="match status" value="1"/>
</dbReference>
<dbReference type="PROSITE" id="PS51480">
    <property type="entry name" value="DHAL"/>
    <property type="match status" value="1"/>
</dbReference>
<dbReference type="SUPFAM" id="SSF82549">
    <property type="entry name" value="DAK1/DegV-like"/>
    <property type="match status" value="1"/>
</dbReference>
<protein>
    <submittedName>
        <fullName evidence="7 8">Dihydroxyacetone kinase</fullName>
        <ecNumber evidence="7">2.7.1.29</ecNumber>
    </submittedName>
</protein>
<dbReference type="Proteomes" id="UP000292686">
    <property type="component" value="Unassembled WGS sequence"/>
</dbReference>
<dbReference type="NCBIfam" id="NF011049">
    <property type="entry name" value="PRK14479.1"/>
    <property type="match status" value="1"/>
</dbReference>
<name>A0A4Q2M5V5_9MICO</name>
<keyword evidence="4" id="KW-0067">ATP-binding</keyword>
<evidence type="ECO:0000256" key="2">
    <source>
        <dbReference type="ARBA" id="ARBA00022741"/>
    </source>
</evidence>
<dbReference type="Gene3D" id="3.30.1180.20">
    <property type="entry name" value="Dihydroxyacetone kinase, domain 2"/>
    <property type="match status" value="1"/>
</dbReference>
<dbReference type="PANTHER" id="PTHR28629:SF4">
    <property type="entry name" value="TRIOKINASE_FMN CYCLASE"/>
    <property type="match status" value="1"/>
</dbReference>
<dbReference type="OrthoDB" id="9806345at2"/>
<feature type="domain" description="DhaL" evidence="5">
    <location>
        <begin position="369"/>
        <end position="571"/>
    </location>
</feature>
<evidence type="ECO:0000256" key="3">
    <source>
        <dbReference type="ARBA" id="ARBA00022777"/>
    </source>
</evidence>
<dbReference type="EMBL" id="JACCBI010000001">
    <property type="protein sequence ID" value="NYD66337.1"/>
    <property type="molecule type" value="Genomic_DNA"/>
</dbReference>
<proteinExistence type="predicted"/>
<dbReference type="Gene3D" id="1.25.40.340">
    <property type="match status" value="1"/>
</dbReference>
<dbReference type="Gene3D" id="3.40.50.10440">
    <property type="entry name" value="Dihydroxyacetone kinase, domain 1"/>
    <property type="match status" value="1"/>
</dbReference>
<comment type="caution">
    <text evidence="8">The sequence shown here is derived from an EMBL/GenBank/DDBJ whole genome shotgun (WGS) entry which is preliminary data.</text>
</comment>
<dbReference type="GO" id="GO:0005829">
    <property type="term" value="C:cytosol"/>
    <property type="evidence" value="ECO:0007669"/>
    <property type="project" value="TreeGrafter"/>
</dbReference>
<dbReference type="Pfam" id="PF02733">
    <property type="entry name" value="Dak1"/>
    <property type="match status" value="1"/>
</dbReference>
<evidence type="ECO:0000256" key="1">
    <source>
        <dbReference type="ARBA" id="ARBA00022679"/>
    </source>
</evidence>
<dbReference type="AlphaFoldDB" id="A0A4Q2M5V5"/>
<dbReference type="Pfam" id="PF02734">
    <property type="entry name" value="Dak2"/>
    <property type="match status" value="1"/>
</dbReference>
<dbReference type="Proteomes" id="UP000581087">
    <property type="component" value="Unassembled WGS sequence"/>
</dbReference>
<accession>A0A4Q2M5V5</accession>
<dbReference type="FunFam" id="3.40.50.10440:FF:000001">
    <property type="entry name" value="Dihydroxyacetone kinase, DhaK subunit"/>
    <property type="match status" value="1"/>
</dbReference>
<dbReference type="PANTHER" id="PTHR28629">
    <property type="entry name" value="TRIOKINASE/FMN CYCLASE"/>
    <property type="match status" value="1"/>
</dbReference>
<dbReference type="EMBL" id="SDPM01000004">
    <property type="protein sequence ID" value="RXZ86657.1"/>
    <property type="molecule type" value="Genomic_DNA"/>
</dbReference>
<dbReference type="PROSITE" id="PS51481">
    <property type="entry name" value="DHAK"/>
    <property type="match status" value="1"/>
</dbReference>
<evidence type="ECO:0000313" key="10">
    <source>
        <dbReference type="Proteomes" id="UP000581087"/>
    </source>
</evidence>
<keyword evidence="1 7" id="KW-0808">Transferase</keyword>
<dbReference type="InterPro" id="IPR004007">
    <property type="entry name" value="DhaL_dom"/>
</dbReference>
<keyword evidence="9" id="KW-1185">Reference proteome</keyword>
<evidence type="ECO:0000313" key="7">
    <source>
        <dbReference type="EMBL" id="NYD66337.1"/>
    </source>
</evidence>
<evidence type="ECO:0000259" key="6">
    <source>
        <dbReference type="PROSITE" id="PS51481"/>
    </source>
</evidence>
<dbReference type="InterPro" id="IPR004006">
    <property type="entry name" value="DhaK_dom"/>
</dbReference>
<feature type="domain" description="DhaK" evidence="6">
    <location>
        <begin position="7"/>
        <end position="331"/>
    </location>
</feature>
<reference evidence="7 10" key="2">
    <citation type="submission" date="2020-07" db="EMBL/GenBank/DDBJ databases">
        <title>Sequencing the genomes of 1000 actinobacteria strains.</title>
        <authorList>
            <person name="Klenk H.-P."/>
        </authorList>
    </citation>
    <scope>NUCLEOTIDE SEQUENCE [LARGE SCALE GENOMIC DNA]</scope>
    <source>
        <strain evidence="7 10">DSM 23870</strain>
    </source>
</reference>
<keyword evidence="3 8" id="KW-0418">Kinase</keyword>
<dbReference type="GO" id="GO:0004371">
    <property type="term" value="F:glycerone kinase activity"/>
    <property type="evidence" value="ECO:0007669"/>
    <property type="project" value="UniProtKB-EC"/>
</dbReference>
<dbReference type="EC" id="2.7.1.29" evidence="7"/>
<dbReference type="SUPFAM" id="SSF101473">
    <property type="entry name" value="DhaL-like"/>
    <property type="match status" value="1"/>
</dbReference>
<organism evidence="8 9">
    <name type="scientific">Agromyces atrinae</name>
    <dbReference type="NCBI Taxonomy" id="592376"/>
    <lineage>
        <taxon>Bacteria</taxon>
        <taxon>Bacillati</taxon>
        <taxon>Actinomycetota</taxon>
        <taxon>Actinomycetes</taxon>
        <taxon>Micrococcales</taxon>
        <taxon>Microbacteriaceae</taxon>
        <taxon>Agromyces</taxon>
    </lineage>
</organism>
<sequence>MSYVLNDPAAFADESTDGFVAAHRSLVRRVPGGVARTTAVPEGHVAVVIGGGSGHYPAFGGLVGAGLADAAVLGNVFASPSAQQIYTVAKAVATEAGVLLSYGNYAGDVLNFDQAEQRLIAEGIPTRTVRVTDDIYSASSDERQKRRGIAGDLAVFRAAAWAAEQGLDLDAVAAVAARANERTRSMGVAFSGCTLPGATEPLFTVPEGQMAVGMGIHGEPGIGVQPLPTAKQLGELFVEALLAELPDGVTSVDGARLAVILNGLGSVKAEELFVIYATVSTELERAGATIVDPEVGEYATSFEMAGVSLTLLWLDDELESAWTAPAYAPAYRKGAVATGDTELLTDDDAAAETETIAAAATPEAAEAGRTARDVIVAIRDMIDREADELGRLDSIAGDGDHGIGMKRGTVAAARAAEAAADAGAGAGTVLALAGDAWADKAGGTSGALWGLALRAAGDVIGDTEAPSAHTVAEAVEAARAGIQNFGKAVVGDKTLVDSLVPFSDGLTARANEGAALAVAWAGAADDATRAAAATADLLPRMGRARPHMEKSLGTPDPGAISLALAMHAAASVLNHTTAQKEES</sequence>
<reference evidence="8 9" key="1">
    <citation type="submission" date="2019-01" db="EMBL/GenBank/DDBJ databases">
        <title>Agromyces.</title>
        <authorList>
            <person name="Li J."/>
        </authorList>
    </citation>
    <scope>NUCLEOTIDE SEQUENCE [LARGE SCALE GENOMIC DNA]</scope>
    <source>
        <strain evidence="8 9">DSM 23870</strain>
    </source>
</reference>
<dbReference type="InterPro" id="IPR050861">
    <property type="entry name" value="Dihydroxyacetone_Kinase"/>
</dbReference>
<dbReference type="GO" id="GO:0005524">
    <property type="term" value="F:ATP binding"/>
    <property type="evidence" value="ECO:0007669"/>
    <property type="project" value="UniProtKB-KW"/>
</dbReference>
<dbReference type="RefSeq" id="WP_129174558.1">
    <property type="nucleotide sequence ID" value="NZ_JACCBI010000001.1"/>
</dbReference>
<dbReference type="InterPro" id="IPR036117">
    <property type="entry name" value="DhaL_dom_sf"/>
</dbReference>